<dbReference type="Gene3D" id="1.20.5.1700">
    <property type="match status" value="1"/>
</dbReference>
<accession>A0A6A7AAB5</accession>
<sequence>MQKDLQEAKVAPTSQAETIPNSPVPDAREPISKAQRTHAAKHAHARLGGYIDDLEEELNRTKEQLQAEVHDLTNAVEKLEKRKEEQADEIVVLKRKLNEAETSNRKNEETENKLVKLYSHWAGMFEVFDQVVKR</sequence>
<organism evidence="3 4">
    <name type="scientific">Ophiobolus disseminans</name>
    <dbReference type="NCBI Taxonomy" id="1469910"/>
    <lineage>
        <taxon>Eukaryota</taxon>
        <taxon>Fungi</taxon>
        <taxon>Dikarya</taxon>
        <taxon>Ascomycota</taxon>
        <taxon>Pezizomycotina</taxon>
        <taxon>Dothideomycetes</taxon>
        <taxon>Pleosporomycetidae</taxon>
        <taxon>Pleosporales</taxon>
        <taxon>Pleosporineae</taxon>
        <taxon>Phaeosphaeriaceae</taxon>
        <taxon>Ophiobolus</taxon>
    </lineage>
</organism>
<gene>
    <name evidence="3" type="ORF">CC86DRAFT_379223</name>
</gene>
<reference evidence="3" key="1">
    <citation type="journal article" date="2020" name="Stud. Mycol.">
        <title>101 Dothideomycetes genomes: a test case for predicting lifestyles and emergence of pathogens.</title>
        <authorList>
            <person name="Haridas S."/>
            <person name="Albert R."/>
            <person name="Binder M."/>
            <person name="Bloem J."/>
            <person name="Labutti K."/>
            <person name="Salamov A."/>
            <person name="Andreopoulos B."/>
            <person name="Baker S."/>
            <person name="Barry K."/>
            <person name="Bills G."/>
            <person name="Bluhm B."/>
            <person name="Cannon C."/>
            <person name="Castanera R."/>
            <person name="Culley D."/>
            <person name="Daum C."/>
            <person name="Ezra D."/>
            <person name="Gonzalez J."/>
            <person name="Henrissat B."/>
            <person name="Kuo A."/>
            <person name="Liang C."/>
            <person name="Lipzen A."/>
            <person name="Lutzoni F."/>
            <person name="Magnuson J."/>
            <person name="Mondo S."/>
            <person name="Nolan M."/>
            <person name="Ohm R."/>
            <person name="Pangilinan J."/>
            <person name="Park H.-J."/>
            <person name="Ramirez L."/>
            <person name="Alfaro M."/>
            <person name="Sun H."/>
            <person name="Tritt A."/>
            <person name="Yoshinaga Y."/>
            <person name="Zwiers L.-H."/>
            <person name="Turgeon B."/>
            <person name="Goodwin S."/>
            <person name="Spatafora J."/>
            <person name="Crous P."/>
            <person name="Grigoriev I."/>
        </authorList>
    </citation>
    <scope>NUCLEOTIDE SEQUENCE</scope>
    <source>
        <strain evidence="3">CBS 113818</strain>
    </source>
</reference>
<keyword evidence="4" id="KW-1185">Reference proteome</keyword>
<evidence type="ECO:0000256" key="2">
    <source>
        <dbReference type="SAM" id="MobiDB-lite"/>
    </source>
</evidence>
<feature type="region of interest" description="Disordered" evidence="2">
    <location>
        <begin position="1"/>
        <end position="44"/>
    </location>
</feature>
<keyword evidence="1" id="KW-0175">Coiled coil</keyword>
<dbReference type="EMBL" id="MU006220">
    <property type="protein sequence ID" value="KAF2829688.1"/>
    <property type="molecule type" value="Genomic_DNA"/>
</dbReference>
<dbReference type="CDD" id="cd21931">
    <property type="entry name" value="TD_EMAP-like"/>
    <property type="match status" value="1"/>
</dbReference>
<feature type="compositionally biased region" description="Basic residues" evidence="2">
    <location>
        <begin position="35"/>
        <end position="44"/>
    </location>
</feature>
<name>A0A6A7AAB5_9PLEO</name>
<proteinExistence type="predicted"/>
<evidence type="ECO:0000313" key="4">
    <source>
        <dbReference type="Proteomes" id="UP000799424"/>
    </source>
</evidence>
<dbReference type="AlphaFoldDB" id="A0A6A7AAB5"/>
<dbReference type="Proteomes" id="UP000799424">
    <property type="component" value="Unassembled WGS sequence"/>
</dbReference>
<dbReference type="InterPro" id="IPR049813">
    <property type="entry name" value="Elp-1-like_TD"/>
</dbReference>
<evidence type="ECO:0000313" key="3">
    <source>
        <dbReference type="EMBL" id="KAF2829688.1"/>
    </source>
</evidence>
<feature type="compositionally biased region" description="Polar residues" evidence="2">
    <location>
        <begin position="12"/>
        <end position="21"/>
    </location>
</feature>
<protein>
    <submittedName>
        <fullName evidence="3">Uncharacterized protein</fullName>
    </submittedName>
</protein>
<evidence type="ECO:0000256" key="1">
    <source>
        <dbReference type="SAM" id="Coils"/>
    </source>
</evidence>
<feature type="coiled-coil region" evidence="1">
    <location>
        <begin position="44"/>
        <end position="113"/>
    </location>
</feature>